<dbReference type="EMBL" id="BGPR01000489">
    <property type="protein sequence ID" value="GBM22931.1"/>
    <property type="molecule type" value="Genomic_DNA"/>
</dbReference>
<reference evidence="1 2" key="1">
    <citation type="journal article" date="2019" name="Sci. Rep.">
        <title>Orb-weaving spider Araneus ventricosus genome elucidates the spidroin gene catalogue.</title>
        <authorList>
            <person name="Kono N."/>
            <person name="Nakamura H."/>
            <person name="Ohtoshi R."/>
            <person name="Moran D.A.P."/>
            <person name="Shinohara A."/>
            <person name="Yoshida Y."/>
            <person name="Fujiwara M."/>
            <person name="Mori M."/>
            <person name="Tomita M."/>
            <person name="Arakawa K."/>
        </authorList>
    </citation>
    <scope>NUCLEOTIDE SEQUENCE [LARGE SCALE GENOMIC DNA]</scope>
</reference>
<name>A0A4Y2E1T2_ARAVE</name>
<proteinExistence type="predicted"/>
<sequence length="151" mass="17460">MDGLANLFVDPLRRARRCTNDKPITSENSLFGVLYTWTVHNNCSKFLPFTVTHTLKLAHGLANTFDNSVELKGANDKPITRVNSLFGDILHSYCTHQFLIVPTIHSYVSFRGDAWIGEPFRGHLQQRRRFFYQHIVPHEAMPALKDRYLCR</sequence>
<dbReference type="Proteomes" id="UP000499080">
    <property type="component" value="Unassembled WGS sequence"/>
</dbReference>
<evidence type="ECO:0000313" key="1">
    <source>
        <dbReference type="EMBL" id="GBM22931.1"/>
    </source>
</evidence>
<protein>
    <submittedName>
        <fullName evidence="1">Uncharacterized protein</fullName>
    </submittedName>
</protein>
<organism evidence="1 2">
    <name type="scientific">Araneus ventricosus</name>
    <name type="common">Orbweaver spider</name>
    <name type="synonym">Epeira ventricosa</name>
    <dbReference type="NCBI Taxonomy" id="182803"/>
    <lineage>
        <taxon>Eukaryota</taxon>
        <taxon>Metazoa</taxon>
        <taxon>Ecdysozoa</taxon>
        <taxon>Arthropoda</taxon>
        <taxon>Chelicerata</taxon>
        <taxon>Arachnida</taxon>
        <taxon>Araneae</taxon>
        <taxon>Araneomorphae</taxon>
        <taxon>Entelegynae</taxon>
        <taxon>Araneoidea</taxon>
        <taxon>Araneidae</taxon>
        <taxon>Araneus</taxon>
    </lineage>
</organism>
<accession>A0A4Y2E1T2</accession>
<comment type="caution">
    <text evidence="1">The sequence shown here is derived from an EMBL/GenBank/DDBJ whole genome shotgun (WGS) entry which is preliminary data.</text>
</comment>
<dbReference type="AlphaFoldDB" id="A0A4Y2E1T2"/>
<evidence type="ECO:0000313" key="2">
    <source>
        <dbReference type="Proteomes" id="UP000499080"/>
    </source>
</evidence>
<keyword evidence="2" id="KW-1185">Reference proteome</keyword>
<gene>
    <name evidence="1" type="ORF">AVEN_136352_1</name>
</gene>